<dbReference type="AlphaFoldDB" id="A0A8J6LV36"/>
<dbReference type="Proteomes" id="UP000601768">
    <property type="component" value="Unassembled WGS sequence"/>
</dbReference>
<organism evidence="14 15">
    <name type="scientific">Neptunicella marina</name>
    <dbReference type="NCBI Taxonomy" id="2125989"/>
    <lineage>
        <taxon>Bacteria</taxon>
        <taxon>Pseudomonadati</taxon>
        <taxon>Pseudomonadota</taxon>
        <taxon>Gammaproteobacteria</taxon>
        <taxon>Alteromonadales</taxon>
        <taxon>Alteromonadaceae</taxon>
        <taxon>Neptunicella</taxon>
    </lineage>
</organism>
<feature type="transmembrane region" description="Helical" evidence="12">
    <location>
        <begin position="194"/>
        <end position="219"/>
    </location>
</feature>
<dbReference type="Gene3D" id="3.30.2010.10">
    <property type="entry name" value="Metalloproteases ('zincins'), catalytic domain"/>
    <property type="match status" value="1"/>
</dbReference>
<comment type="caution">
    <text evidence="14">The sequence shown here is derived from an EMBL/GenBank/DDBJ whole genome shotgun (WGS) entry which is preliminary data.</text>
</comment>
<keyword evidence="8 12" id="KW-0862">Zinc</keyword>
<dbReference type="Pfam" id="PF01435">
    <property type="entry name" value="Peptidase_M48"/>
    <property type="match status" value="1"/>
</dbReference>
<feature type="domain" description="Peptidase M48" evidence="13">
    <location>
        <begin position="80"/>
        <end position="288"/>
    </location>
</feature>
<keyword evidence="3 12" id="KW-1003">Cell membrane</keyword>
<evidence type="ECO:0000256" key="10">
    <source>
        <dbReference type="ARBA" id="ARBA00023049"/>
    </source>
</evidence>
<dbReference type="EC" id="3.4.24.-" evidence="12"/>
<dbReference type="PANTHER" id="PTHR43221">
    <property type="entry name" value="PROTEASE HTPX"/>
    <property type="match status" value="1"/>
</dbReference>
<dbReference type="NCBIfam" id="NF003965">
    <property type="entry name" value="PRK05457.1"/>
    <property type="match status" value="1"/>
</dbReference>
<feature type="binding site" evidence="12">
    <location>
        <position position="143"/>
    </location>
    <ligand>
        <name>Zn(2+)</name>
        <dbReference type="ChEBI" id="CHEBI:29105"/>
        <note>catalytic</note>
    </ligand>
</feature>
<evidence type="ECO:0000256" key="7">
    <source>
        <dbReference type="ARBA" id="ARBA00022801"/>
    </source>
</evidence>
<evidence type="ECO:0000256" key="3">
    <source>
        <dbReference type="ARBA" id="ARBA00022475"/>
    </source>
</evidence>
<dbReference type="PANTHER" id="PTHR43221:SF1">
    <property type="entry name" value="PROTEASE HTPX"/>
    <property type="match status" value="1"/>
</dbReference>
<dbReference type="EMBL" id="JACNEP010000001">
    <property type="protein sequence ID" value="MBC3764304.1"/>
    <property type="molecule type" value="Genomic_DNA"/>
</dbReference>
<keyword evidence="4 12" id="KW-0645">Protease</keyword>
<feature type="binding site" evidence="12">
    <location>
        <position position="147"/>
    </location>
    <ligand>
        <name>Zn(2+)</name>
        <dbReference type="ChEBI" id="CHEBI:29105"/>
        <note>catalytic</note>
    </ligand>
</feature>
<name>A0A8J6LV36_9ALTE</name>
<keyword evidence="12" id="KW-0346">Stress response</keyword>
<evidence type="ECO:0000256" key="12">
    <source>
        <dbReference type="HAMAP-Rule" id="MF_00188"/>
    </source>
</evidence>
<comment type="subcellular location">
    <subcellularLocation>
        <location evidence="1 12">Cell membrane</location>
        <topology evidence="1 12">Multi-pass membrane protein</topology>
    </subcellularLocation>
</comment>
<dbReference type="InterPro" id="IPR050083">
    <property type="entry name" value="HtpX_protease"/>
</dbReference>
<comment type="similarity">
    <text evidence="2 12">Belongs to the peptidase M48B family.</text>
</comment>
<evidence type="ECO:0000256" key="1">
    <source>
        <dbReference type="ARBA" id="ARBA00004651"/>
    </source>
</evidence>
<dbReference type="GO" id="GO:0004222">
    <property type="term" value="F:metalloendopeptidase activity"/>
    <property type="evidence" value="ECO:0007669"/>
    <property type="project" value="UniProtKB-UniRule"/>
</dbReference>
<proteinExistence type="inferred from homology"/>
<feature type="binding site" evidence="12">
    <location>
        <position position="224"/>
    </location>
    <ligand>
        <name>Zn(2+)</name>
        <dbReference type="ChEBI" id="CHEBI:29105"/>
        <note>catalytic</note>
    </ligand>
</feature>
<gene>
    <name evidence="12 14" type="primary">htpX</name>
    <name evidence="14" type="ORF">H8B19_00300</name>
</gene>
<reference evidence="14" key="2">
    <citation type="submission" date="2020-08" db="EMBL/GenBank/DDBJ databases">
        <authorList>
            <person name="Lai Q."/>
        </authorList>
    </citation>
    <scope>NUCLEOTIDE SEQUENCE</scope>
    <source>
        <strain evidence="14">S27-2</strain>
    </source>
</reference>
<evidence type="ECO:0000256" key="11">
    <source>
        <dbReference type="ARBA" id="ARBA00023136"/>
    </source>
</evidence>
<evidence type="ECO:0000313" key="14">
    <source>
        <dbReference type="EMBL" id="MBC3764304.1"/>
    </source>
</evidence>
<dbReference type="InterPro" id="IPR001915">
    <property type="entry name" value="Peptidase_M48"/>
</dbReference>
<evidence type="ECO:0000313" key="15">
    <source>
        <dbReference type="Proteomes" id="UP000601768"/>
    </source>
</evidence>
<comment type="cofactor">
    <cofactor evidence="12">
        <name>Zn(2+)</name>
        <dbReference type="ChEBI" id="CHEBI:29105"/>
    </cofactor>
    <text evidence="12">Binds 1 zinc ion per subunit.</text>
</comment>
<keyword evidence="9 12" id="KW-1133">Transmembrane helix</keyword>
<dbReference type="CDD" id="cd07335">
    <property type="entry name" value="M48B_HtpX_like"/>
    <property type="match status" value="1"/>
</dbReference>
<dbReference type="GO" id="GO:0005886">
    <property type="term" value="C:plasma membrane"/>
    <property type="evidence" value="ECO:0007669"/>
    <property type="project" value="UniProtKB-SubCell"/>
</dbReference>
<evidence type="ECO:0000259" key="13">
    <source>
        <dbReference type="Pfam" id="PF01435"/>
    </source>
</evidence>
<keyword evidence="6 12" id="KW-0479">Metal-binding</keyword>
<feature type="active site" evidence="12">
    <location>
        <position position="144"/>
    </location>
</feature>
<evidence type="ECO:0000256" key="4">
    <source>
        <dbReference type="ARBA" id="ARBA00022670"/>
    </source>
</evidence>
<evidence type="ECO:0000256" key="5">
    <source>
        <dbReference type="ARBA" id="ARBA00022692"/>
    </source>
</evidence>
<keyword evidence="11 12" id="KW-0472">Membrane</keyword>
<evidence type="ECO:0000256" key="6">
    <source>
        <dbReference type="ARBA" id="ARBA00022723"/>
    </source>
</evidence>
<feature type="transmembrane region" description="Helical" evidence="12">
    <location>
        <begin position="153"/>
        <end position="174"/>
    </location>
</feature>
<accession>A0A8J6LV36</accession>
<feature type="transmembrane region" description="Helical" evidence="12">
    <location>
        <begin position="37"/>
        <end position="57"/>
    </location>
</feature>
<keyword evidence="15" id="KW-1185">Reference proteome</keyword>
<sequence length="290" mass="31300">MKRLLLLVLTNLAVLVVFSLVLNIVFAATGMEPGGQSGLLLFAAVIGFGGAFVSLFLSKWMALRAVGGQVIERPGNETERFLLSKVERLAQQAGIGMPQVAIYDSADMNAFATGYNRNNSLVAVSTGLLANMNEQEAEAVLAHEISHIANGDMITLTLIQGVVNTFVIFLARVVANAVNNALRDGGRQSDGLGWFTYMALVAILEITFGLLASIVVMAFSRQREYRADAGAAKLVGKQGMIAALQRLKMSQESNLDGTLMAFGIRGKRSWSELWLSHPPLQKRIAALMQE</sequence>
<reference evidence="14" key="1">
    <citation type="journal article" date="2018" name="Int. J. Syst. Evol. Microbiol.">
        <title>Neptunicella marina gen. nov., sp. nov., isolated from surface seawater.</title>
        <authorList>
            <person name="Liu X."/>
            <person name="Lai Q."/>
            <person name="Du Y."/>
            <person name="Zhang X."/>
            <person name="Liu Z."/>
            <person name="Sun F."/>
            <person name="Shao Z."/>
        </authorList>
    </citation>
    <scope>NUCLEOTIDE SEQUENCE</scope>
    <source>
        <strain evidence="14">S27-2</strain>
    </source>
</reference>
<dbReference type="RefSeq" id="WP_186504784.1">
    <property type="nucleotide sequence ID" value="NZ_JACNEP010000001.1"/>
</dbReference>
<dbReference type="InterPro" id="IPR022919">
    <property type="entry name" value="Pept_M48_protease_HtpX"/>
</dbReference>
<keyword evidence="10 12" id="KW-0482">Metalloprotease</keyword>
<dbReference type="HAMAP" id="MF_00188">
    <property type="entry name" value="Pept_M48_protease_HtpX"/>
    <property type="match status" value="1"/>
</dbReference>
<evidence type="ECO:0000256" key="9">
    <source>
        <dbReference type="ARBA" id="ARBA00022989"/>
    </source>
</evidence>
<protein>
    <recommendedName>
        <fullName evidence="12">Protease HtpX</fullName>
        <ecNumber evidence="12">3.4.24.-</ecNumber>
    </recommendedName>
    <alternativeName>
        <fullName evidence="12">Heat shock protein HtpX</fullName>
    </alternativeName>
</protein>
<keyword evidence="5 12" id="KW-0812">Transmembrane</keyword>
<dbReference type="GO" id="GO:0008270">
    <property type="term" value="F:zinc ion binding"/>
    <property type="evidence" value="ECO:0007669"/>
    <property type="project" value="UniProtKB-UniRule"/>
</dbReference>
<keyword evidence="7 12" id="KW-0378">Hydrolase</keyword>
<evidence type="ECO:0000256" key="8">
    <source>
        <dbReference type="ARBA" id="ARBA00022833"/>
    </source>
</evidence>
<dbReference type="GO" id="GO:0006508">
    <property type="term" value="P:proteolysis"/>
    <property type="evidence" value="ECO:0007669"/>
    <property type="project" value="UniProtKB-KW"/>
</dbReference>
<evidence type="ECO:0000256" key="2">
    <source>
        <dbReference type="ARBA" id="ARBA00009779"/>
    </source>
</evidence>